<sequence length="250" mass="28046">MLAQRLSLQVFGIAADLAHRAAAIQRIAVGAFDPQRDLGVADVVHRELVVEQAHERAERAGRVIVLRLAQQQRRSPFEIAQVDVVAQCRAHRLALGIDQQHDFGLRVVPRRIGPHADVRAPADRRQHGRFGEDFRIRADRDLQILRPQALVYQRLLQCRGFGRSRHHRAHAAADPPLESAAHLGRRARIATGALFDHALHRRYRKGHARRLHALQVDGGEQADRAVDRQADSIERTDRLARRGIEGGGGD</sequence>
<name>A0A2A2KC27_9BILA</name>
<evidence type="ECO:0000256" key="1">
    <source>
        <dbReference type="SAM" id="MobiDB-lite"/>
    </source>
</evidence>
<comment type="caution">
    <text evidence="2">The sequence shown here is derived from an EMBL/GenBank/DDBJ whole genome shotgun (WGS) entry which is preliminary data.</text>
</comment>
<feature type="compositionally biased region" description="Basic and acidic residues" evidence="1">
    <location>
        <begin position="221"/>
        <end position="244"/>
    </location>
</feature>
<dbReference type="OrthoDB" id="10602404at2759"/>
<accession>A0A2A2KC27</accession>
<evidence type="ECO:0000313" key="3">
    <source>
        <dbReference type="Proteomes" id="UP000218231"/>
    </source>
</evidence>
<dbReference type="AlphaFoldDB" id="A0A2A2KC27"/>
<proteinExistence type="predicted"/>
<feature type="region of interest" description="Disordered" evidence="1">
    <location>
        <begin position="220"/>
        <end position="250"/>
    </location>
</feature>
<gene>
    <name evidence="2" type="ORF">WR25_10000</name>
</gene>
<organism evidence="2 3">
    <name type="scientific">Diploscapter pachys</name>
    <dbReference type="NCBI Taxonomy" id="2018661"/>
    <lineage>
        <taxon>Eukaryota</taxon>
        <taxon>Metazoa</taxon>
        <taxon>Ecdysozoa</taxon>
        <taxon>Nematoda</taxon>
        <taxon>Chromadorea</taxon>
        <taxon>Rhabditida</taxon>
        <taxon>Rhabditina</taxon>
        <taxon>Rhabditomorpha</taxon>
        <taxon>Rhabditoidea</taxon>
        <taxon>Rhabditidae</taxon>
        <taxon>Diploscapter</taxon>
    </lineage>
</organism>
<protein>
    <submittedName>
        <fullName evidence="2">Uncharacterized protein</fullName>
    </submittedName>
</protein>
<evidence type="ECO:0000313" key="2">
    <source>
        <dbReference type="EMBL" id="PAV71423.1"/>
    </source>
</evidence>
<reference evidence="2 3" key="1">
    <citation type="journal article" date="2017" name="Curr. Biol.">
        <title>Genome architecture and evolution of a unichromosomal asexual nematode.</title>
        <authorList>
            <person name="Fradin H."/>
            <person name="Zegar C."/>
            <person name="Gutwein M."/>
            <person name="Lucas J."/>
            <person name="Kovtun M."/>
            <person name="Corcoran D."/>
            <person name="Baugh L.R."/>
            <person name="Kiontke K."/>
            <person name="Gunsalus K."/>
            <person name="Fitch D.H."/>
            <person name="Piano F."/>
        </authorList>
    </citation>
    <scope>NUCLEOTIDE SEQUENCE [LARGE SCALE GENOMIC DNA]</scope>
    <source>
        <strain evidence="2">PF1309</strain>
    </source>
</reference>
<dbReference type="EMBL" id="LIAE01009039">
    <property type="protein sequence ID" value="PAV71423.1"/>
    <property type="molecule type" value="Genomic_DNA"/>
</dbReference>
<keyword evidence="3" id="KW-1185">Reference proteome</keyword>
<dbReference type="Proteomes" id="UP000218231">
    <property type="component" value="Unassembled WGS sequence"/>
</dbReference>